<dbReference type="SMART" id="SM00345">
    <property type="entry name" value="HTH_GNTR"/>
    <property type="match status" value="1"/>
</dbReference>
<dbReference type="Pfam" id="PF00392">
    <property type="entry name" value="GntR"/>
    <property type="match status" value="1"/>
</dbReference>
<keyword evidence="6" id="KW-1185">Reference proteome</keyword>
<dbReference type="Proteomes" id="UP001589858">
    <property type="component" value="Unassembled WGS sequence"/>
</dbReference>
<comment type="caution">
    <text evidence="5">The sequence shown here is derived from an EMBL/GenBank/DDBJ whole genome shotgun (WGS) entry which is preliminary data.</text>
</comment>
<dbReference type="PANTHER" id="PTHR43537">
    <property type="entry name" value="TRANSCRIPTIONAL REGULATOR, GNTR FAMILY"/>
    <property type="match status" value="1"/>
</dbReference>
<dbReference type="EMBL" id="JBHLTM010000004">
    <property type="protein sequence ID" value="MFC0683118.1"/>
    <property type="molecule type" value="Genomic_DNA"/>
</dbReference>
<dbReference type="InterPro" id="IPR000524">
    <property type="entry name" value="Tscrpt_reg_HTH_GntR"/>
</dbReference>
<keyword evidence="1" id="KW-0805">Transcription regulation</keyword>
<proteinExistence type="predicted"/>
<organism evidence="5 6">
    <name type="scientific">Novosphingobium clariflavum</name>
    <dbReference type="NCBI Taxonomy" id="2029884"/>
    <lineage>
        <taxon>Bacteria</taxon>
        <taxon>Pseudomonadati</taxon>
        <taxon>Pseudomonadota</taxon>
        <taxon>Alphaproteobacteria</taxon>
        <taxon>Sphingomonadales</taxon>
        <taxon>Sphingomonadaceae</taxon>
        <taxon>Novosphingobium</taxon>
    </lineage>
</organism>
<dbReference type="PROSITE" id="PS50949">
    <property type="entry name" value="HTH_GNTR"/>
    <property type="match status" value="1"/>
</dbReference>
<sequence>MNAGATAERVYDRLRHALANGSFAPGARLEPARLAQEFNSSATPIRDALHRLSGERLVETRASDGFHVPAINEIGLRDLFRWNDELVRAALRMSRGSGPPPQCHADPIDAADLFAFIAASSRSTEIVMQVASANARLAYIRQIESTVLEDTSDEVRAIYISFSQRSRSTNSLIKEYHKARLEVVPELIITIFQRNFQIK</sequence>
<keyword evidence="3" id="KW-0804">Transcription</keyword>
<dbReference type="InterPro" id="IPR036388">
    <property type="entry name" value="WH-like_DNA-bd_sf"/>
</dbReference>
<accession>A0ABV6S1M7</accession>
<protein>
    <submittedName>
        <fullName evidence="5">GntR family transcriptional regulator</fullName>
    </submittedName>
</protein>
<feature type="domain" description="HTH gntR-type" evidence="4">
    <location>
        <begin position="4"/>
        <end position="71"/>
    </location>
</feature>
<evidence type="ECO:0000256" key="3">
    <source>
        <dbReference type="ARBA" id="ARBA00023163"/>
    </source>
</evidence>
<evidence type="ECO:0000256" key="2">
    <source>
        <dbReference type="ARBA" id="ARBA00023125"/>
    </source>
</evidence>
<dbReference type="SUPFAM" id="SSF46785">
    <property type="entry name" value="Winged helix' DNA-binding domain"/>
    <property type="match status" value="1"/>
</dbReference>
<evidence type="ECO:0000313" key="5">
    <source>
        <dbReference type="EMBL" id="MFC0683118.1"/>
    </source>
</evidence>
<evidence type="ECO:0000313" key="6">
    <source>
        <dbReference type="Proteomes" id="UP001589858"/>
    </source>
</evidence>
<dbReference type="RefSeq" id="WP_267224761.1">
    <property type="nucleotide sequence ID" value="NZ_JAPCWC010000044.1"/>
</dbReference>
<name>A0ABV6S1M7_9SPHN</name>
<keyword evidence="2" id="KW-0238">DNA-binding</keyword>
<reference evidence="5 6" key="1">
    <citation type="submission" date="2024-09" db="EMBL/GenBank/DDBJ databases">
        <authorList>
            <person name="Sun Q."/>
            <person name="Mori K."/>
        </authorList>
    </citation>
    <scope>NUCLEOTIDE SEQUENCE [LARGE SCALE GENOMIC DNA]</scope>
    <source>
        <strain evidence="5 6">CICC 11035S</strain>
    </source>
</reference>
<evidence type="ECO:0000256" key="1">
    <source>
        <dbReference type="ARBA" id="ARBA00023015"/>
    </source>
</evidence>
<dbReference type="InterPro" id="IPR036390">
    <property type="entry name" value="WH_DNA-bd_sf"/>
</dbReference>
<dbReference type="Gene3D" id="1.10.10.10">
    <property type="entry name" value="Winged helix-like DNA-binding domain superfamily/Winged helix DNA-binding domain"/>
    <property type="match status" value="1"/>
</dbReference>
<evidence type="ECO:0000259" key="4">
    <source>
        <dbReference type="PROSITE" id="PS50949"/>
    </source>
</evidence>
<dbReference type="PANTHER" id="PTHR43537:SF5">
    <property type="entry name" value="UXU OPERON TRANSCRIPTIONAL REGULATOR"/>
    <property type="match status" value="1"/>
</dbReference>
<gene>
    <name evidence="5" type="ORF">ACFFF8_00765</name>
</gene>